<proteinExistence type="predicted"/>
<protein>
    <submittedName>
        <fullName evidence="1">Uncharacterized protein</fullName>
    </submittedName>
</protein>
<reference evidence="1" key="1">
    <citation type="journal article" date="2021" name="PeerJ">
        <title>Extensive microbial diversity within the chicken gut microbiome revealed by metagenomics and culture.</title>
        <authorList>
            <person name="Gilroy R."/>
            <person name="Ravi A."/>
            <person name="Getino M."/>
            <person name="Pursley I."/>
            <person name="Horton D.L."/>
            <person name="Alikhan N.F."/>
            <person name="Baker D."/>
            <person name="Gharbi K."/>
            <person name="Hall N."/>
            <person name="Watson M."/>
            <person name="Adriaenssens E.M."/>
            <person name="Foster-Nyarko E."/>
            <person name="Jarju S."/>
            <person name="Secka A."/>
            <person name="Antonio M."/>
            <person name="Oren A."/>
            <person name="Chaudhuri R.R."/>
            <person name="La Ragione R."/>
            <person name="Hildebrand F."/>
            <person name="Pallen M.J."/>
        </authorList>
    </citation>
    <scope>NUCLEOTIDE SEQUENCE</scope>
    <source>
        <strain evidence="1">CHK171-505</strain>
    </source>
</reference>
<comment type="caution">
    <text evidence="1">The sequence shown here is derived from an EMBL/GenBank/DDBJ whole genome shotgun (WGS) entry which is preliminary data.</text>
</comment>
<reference evidence="1" key="2">
    <citation type="submission" date="2021-04" db="EMBL/GenBank/DDBJ databases">
        <authorList>
            <person name="Gilroy R."/>
        </authorList>
    </citation>
    <scope>NUCLEOTIDE SEQUENCE</scope>
    <source>
        <strain evidence="1">CHK171-505</strain>
    </source>
</reference>
<accession>A0A9D2KYE6</accession>
<dbReference type="Proteomes" id="UP000886856">
    <property type="component" value="Unassembled WGS sequence"/>
</dbReference>
<dbReference type="EMBL" id="DWYW01000280">
    <property type="protein sequence ID" value="HJA91483.1"/>
    <property type="molecule type" value="Genomic_DNA"/>
</dbReference>
<sequence length="58" mass="6434">MISDMGYFFKLFQKECLIGILFTAQKIQISFTNVVAMENAEFGITANSILPGPTRSIS</sequence>
<gene>
    <name evidence="1" type="ORF">H9948_11925</name>
</gene>
<name>A0A9D2KYE6_9LACT</name>
<dbReference type="AlphaFoldDB" id="A0A9D2KYE6"/>
<evidence type="ECO:0000313" key="2">
    <source>
        <dbReference type="Proteomes" id="UP000886856"/>
    </source>
</evidence>
<organism evidence="1 2">
    <name type="scientific">Candidatus Jeotgalibaca merdavium</name>
    <dbReference type="NCBI Taxonomy" id="2838627"/>
    <lineage>
        <taxon>Bacteria</taxon>
        <taxon>Bacillati</taxon>
        <taxon>Bacillota</taxon>
        <taxon>Bacilli</taxon>
        <taxon>Lactobacillales</taxon>
        <taxon>Carnobacteriaceae</taxon>
        <taxon>Jeotgalibaca</taxon>
    </lineage>
</organism>
<evidence type="ECO:0000313" key="1">
    <source>
        <dbReference type="EMBL" id="HJA91483.1"/>
    </source>
</evidence>